<protein>
    <submittedName>
        <fullName evidence="3">Ribonuclease H-like domain containing protein</fullName>
    </submittedName>
</protein>
<dbReference type="InterPro" id="IPR053151">
    <property type="entry name" value="RNase_H-like"/>
</dbReference>
<evidence type="ECO:0000313" key="4">
    <source>
        <dbReference type="Proteomes" id="UP000237000"/>
    </source>
</evidence>
<feature type="domain" description="Reverse transcriptase zinc-binding" evidence="2">
    <location>
        <begin position="4"/>
        <end position="46"/>
    </location>
</feature>
<dbReference type="InterPro" id="IPR044730">
    <property type="entry name" value="RNase_H-like_dom_plant"/>
</dbReference>
<dbReference type="SUPFAM" id="SSF53098">
    <property type="entry name" value="Ribonuclease H-like"/>
    <property type="match status" value="1"/>
</dbReference>
<dbReference type="PANTHER" id="PTHR47723:SF19">
    <property type="entry name" value="POLYNUCLEOTIDYL TRANSFERASE, RIBONUCLEASE H-LIKE SUPERFAMILY PROTEIN"/>
    <property type="match status" value="1"/>
</dbReference>
<name>A0A2P5B045_TREOI</name>
<dbReference type="InterPro" id="IPR012337">
    <property type="entry name" value="RNaseH-like_sf"/>
</dbReference>
<proteinExistence type="predicted"/>
<organism evidence="3 4">
    <name type="scientific">Trema orientale</name>
    <name type="common">Charcoal tree</name>
    <name type="synonym">Celtis orientalis</name>
    <dbReference type="NCBI Taxonomy" id="63057"/>
    <lineage>
        <taxon>Eukaryota</taxon>
        <taxon>Viridiplantae</taxon>
        <taxon>Streptophyta</taxon>
        <taxon>Embryophyta</taxon>
        <taxon>Tracheophyta</taxon>
        <taxon>Spermatophyta</taxon>
        <taxon>Magnoliopsida</taxon>
        <taxon>eudicotyledons</taxon>
        <taxon>Gunneridae</taxon>
        <taxon>Pentapetalae</taxon>
        <taxon>rosids</taxon>
        <taxon>fabids</taxon>
        <taxon>Rosales</taxon>
        <taxon>Cannabaceae</taxon>
        <taxon>Trema</taxon>
    </lineage>
</organism>
<evidence type="ECO:0000259" key="2">
    <source>
        <dbReference type="Pfam" id="PF13966"/>
    </source>
</evidence>
<dbReference type="Pfam" id="PF13966">
    <property type="entry name" value="zf-RVT"/>
    <property type="match status" value="1"/>
</dbReference>
<comment type="caution">
    <text evidence="3">The sequence shown here is derived from an EMBL/GenBank/DDBJ whole genome shotgun (WGS) entry which is preliminary data.</text>
</comment>
<dbReference type="Pfam" id="PF13456">
    <property type="entry name" value="RVT_3"/>
    <property type="match status" value="1"/>
</dbReference>
<evidence type="ECO:0000313" key="3">
    <source>
        <dbReference type="EMBL" id="PON42145.1"/>
    </source>
</evidence>
<accession>A0A2P5B045</accession>
<evidence type="ECO:0000259" key="1">
    <source>
        <dbReference type="Pfam" id="PF13456"/>
    </source>
</evidence>
<dbReference type="AlphaFoldDB" id="A0A2P5B045"/>
<feature type="domain" description="RNase H type-1" evidence="1">
    <location>
        <begin position="152"/>
        <end position="261"/>
    </location>
</feature>
<dbReference type="EMBL" id="JXTC01000643">
    <property type="protein sequence ID" value="PON42145.1"/>
    <property type="molecule type" value="Genomic_DNA"/>
</dbReference>
<dbReference type="GO" id="GO:0003676">
    <property type="term" value="F:nucleic acid binding"/>
    <property type="evidence" value="ECO:0007669"/>
    <property type="project" value="InterPro"/>
</dbReference>
<dbReference type="Proteomes" id="UP000237000">
    <property type="component" value="Unassembled WGS sequence"/>
</dbReference>
<dbReference type="STRING" id="63057.A0A2P5B045"/>
<dbReference type="GO" id="GO:0004523">
    <property type="term" value="F:RNA-DNA hybrid ribonuclease activity"/>
    <property type="evidence" value="ECO:0007669"/>
    <property type="project" value="InterPro"/>
</dbReference>
<sequence length="262" mass="29376">MISSLPTTFNLRRRKICISHVCLICHNGVESSFHALVRCDAAEAVWEESKFWELFASFRGGCITELFLFLREKLCKSDFELCCVIFWFIWYNRNQILHGGVTKEPSAILEDASLRRNEFCASLSSMEVKVLDYEVPRNYKWKPPEAGLLKLNIDAAVVKGYTYVGVGAVVRDHWGPIVAAVATRLVGSFGVFIAECLALREGLQFCLASNLEVNVVETDALNVASAVLSYSPLSEESSILADISLLLRRFRNASVHHIPPTR</sequence>
<reference evidence="4" key="1">
    <citation type="submission" date="2016-06" db="EMBL/GenBank/DDBJ databases">
        <title>Parallel loss of symbiosis genes in relatives of nitrogen-fixing non-legume Parasponia.</title>
        <authorList>
            <person name="Van Velzen R."/>
            <person name="Holmer R."/>
            <person name="Bu F."/>
            <person name="Rutten L."/>
            <person name="Van Zeijl A."/>
            <person name="Liu W."/>
            <person name="Santuari L."/>
            <person name="Cao Q."/>
            <person name="Sharma T."/>
            <person name="Shen D."/>
            <person name="Roswanjaya Y."/>
            <person name="Wardhani T."/>
            <person name="Kalhor M.S."/>
            <person name="Jansen J."/>
            <person name="Van den Hoogen J."/>
            <person name="Gungor B."/>
            <person name="Hartog M."/>
            <person name="Hontelez J."/>
            <person name="Verver J."/>
            <person name="Yang W.-C."/>
            <person name="Schijlen E."/>
            <person name="Repin R."/>
            <person name="Schilthuizen M."/>
            <person name="Schranz E."/>
            <person name="Heidstra R."/>
            <person name="Miyata K."/>
            <person name="Fedorova E."/>
            <person name="Kohlen W."/>
            <person name="Bisseling T."/>
            <person name="Smit S."/>
            <person name="Geurts R."/>
        </authorList>
    </citation>
    <scope>NUCLEOTIDE SEQUENCE [LARGE SCALE GENOMIC DNA]</scope>
    <source>
        <strain evidence="4">cv. RG33-2</strain>
    </source>
</reference>
<dbReference type="InterPro" id="IPR026960">
    <property type="entry name" value="RVT-Znf"/>
</dbReference>
<dbReference type="OrthoDB" id="1747175at2759"/>
<keyword evidence="4" id="KW-1185">Reference proteome</keyword>
<dbReference type="PANTHER" id="PTHR47723">
    <property type="entry name" value="OS05G0353850 PROTEIN"/>
    <property type="match status" value="1"/>
</dbReference>
<dbReference type="InterPro" id="IPR002156">
    <property type="entry name" value="RNaseH_domain"/>
</dbReference>
<dbReference type="CDD" id="cd06222">
    <property type="entry name" value="RNase_H_like"/>
    <property type="match status" value="1"/>
</dbReference>
<dbReference type="InParanoid" id="A0A2P5B045"/>
<gene>
    <name evidence="3" type="ORF">TorRG33x02_336460</name>
</gene>